<proteinExistence type="predicted"/>
<dbReference type="InterPro" id="IPR028082">
    <property type="entry name" value="Peripla_BP_I"/>
</dbReference>
<dbReference type="PROSITE" id="PS50932">
    <property type="entry name" value="HTH_LACI_2"/>
    <property type="match status" value="1"/>
</dbReference>
<dbReference type="Pfam" id="PF00356">
    <property type="entry name" value="LacI"/>
    <property type="match status" value="1"/>
</dbReference>
<dbReference type="RefSeq" id="WP_036095573.1">
    <property type="nucleotide sequence ID" value="NZ_AODF01000001.1"/>
</dbReference>
<evidence type="ECO:0000313" key="6">
    <source>
        <dbReference type="Proteomes" id="UP000019249"/>
    </source>
</evidence>
<dbReference type="SMART" id="SM00354">
    <property type="entry name" value="HTH_LACI"/>
    <property type="match status" value="1"/>
</dbReference>
<evidence type="ECO:0000259" key="4">
    <source>
        <dbReference type="PROSITE" id="PS50932"/>
    </source>
</evidence>
<dbReference type="Proteomes" id="UP000019249">
    <property type="component" value="Unassembled WGS sequence"/>
</dbReference>
<dbReference type="InterPro" id="IPR010982">
    <property type="entry name" value="Lambda_DNA-bd_dom_sf"/>
</dbReference>
<sequence>MKITIRQIAEEAGVSMTTVSNVVNKRQHRVSQDKIEQIEKIIKKYNYTPNMNARALVQSSSNLIGLLYYADNDQFNFADPFVAEVLEGIEQKARALGYFTLVHAVVSVEDVESVQSNWKFEGFIGVGVSEEFFEEVNQRIQAPVVFLDTHLSDRNYEIAKKQHNRAFVNTNDYEASYKATNFLIEQGHQDIAFFTYPFKADRTGVIRERYRGYLEALENAGLDYDNDKLFFHDDFEAIAKTLDGYSAIVVTADFLAVELIHYLKERNLYDKEKTSIIGFDDIRYARLSDPPLTTIRLDSIRKGELGMETLHSIIQDDNADTSRYTSLDGELVIRKSVSKK</sequence>
<feature type="domain" description="HTH lacI-type" evidence="4">
    <location>
        <begin position="3"/>
        <end position="58"/>
    </location>
</feature>
<dbReference type="PANTHER" id="PTHR30146:SF24">
    <property type="entry name" value="XYLOSE OPERON REGULATORY PROTEIN"/>
    <property type="match status" value="1"/>
</dbReference>
<dbReference type="CDD" id="cd01392">
    <property type="entry name" value="HTH_LacI"/>
    <property type="match status" value="1"/>
</dbReference>
<comment type="caution">
    <text evidence="5">The sequence shown here is derived from an EMBL/GenBank/DDBJ whole genome shotgun (WGS) entry which is preliminary data.</text>
</comment>
<evidence type="ECO:0000256" key="3">
    <source>
        <dbReference type="ARBA" id="ARBA00023163"/>
    </source>
</evidence>
<reference evidence="5 6" key="1">
    <citation type="journal article" date="2014" name="Int. J. Syst. Evol. Microbiol.">
        <title>Listeria floridensis sp. nov., Listeria aquatica sp. nov., Listeria cornellensis sp. nov., Listeria riparia sp. nov. and Listeria grandensis sp. nov., from agricultural and natural environments.</title>
        <authorList>
            <person name="den Bakker H.C."/>
            <person name="Warchocki S."/>
            <person name="Wright E.M."/>
            <person name="Allred A.F."/>
            <person name="Ahlstrom C."/>
            <person name="Manuel C.S."/>
            <person name="Stasiewicz M.J."/>
            <person name="Burrell A."/>
            <person name="Roof S."/>
            <person name="Strawn L."/>
            <person name="Fortes E.D."/>
            <person name="Nightingale K.K."/>
            <person name="Kephart D."/>
            <person name="Wiedmann M."/>
        </authorList>
    </citation>
    <scope>NUCLEOTIDE SEQUENCE [LARGE SCALE GENOMIC DNA]</scope>
    <source>
        <strain evidence="5 6">FSL S10-1187</strain>
    </source>
</reference>
<dbReference type="InterPro" id="IPR046335">
    <property type="entry name" value="LacI/GalR-like_sensor"/>
</dbReference>
<accession>A0ABN0RII0</accession>
<name>A0ABN0RII0_9LIST</name>
<keyword evidence="3" id="KW-0804">Transcription</keyword>
<dbReference type="Gene3D" id="3.40.50.2300">
    <property type="match status" value="2"/>
</dbReference>
<keyword evidence="2" id="KW-0238">DNA-binding</keyword>
<dbReference type="SUPFAM" id="SSF53822">
    <property type="entry name" value="Periplasmic binding protein-like I"/>
    <property type="match status" value="1"/>
</dbReference>
<evidence type="ECO:0000256" key="2">
    <source>
        <dbReference type="ARBA" id="ARBA00023125"/>
    </source>
</evidence>
<dbReference type="Gene3D" id="1.10.260.40">
    <property type="entry name" value="lambda repressor-like DNA-binding domains"/>
    <property type="match status" value="1"/>
</dbReference>
<keyword evidence="6" id="KW-1185">Reference proteome</keyword>
<organism evidence="5 6">
    <name type="scientific">Listeria floridensis FSL S10-1187</name>
    <dbReference type="NCBI Taxonomy" id="1265817"/>
    <lineage>
        <taxon>Bacteria</taxon>
        <taxon>Bacillati</taxon>
        <taxon>Bacillota</taxon>
        <taxon>Bacilli</taxon>
        <taxon>Bacillales</taxon>
        <taxon>Listeriaceae</taxon>
        <taxon>Listeria</taxon>
    </lineage>
</organism>
<dbReference type="PANTHER" id="PTHR30146">
    <property type="entry name" value="LACI-RELATED TRANSCRIPTIONAL REPRESSOR"/>
    <property type="match status" value="1"/>
</dbReference>
<evidence type="ECO:0000256" key="1">
    <source>
        <dbReference type="ARBA" id="ARBA00023015"/>
    </source>
</evidence>
<dbReference type="SUPFAM" id="SSF47413">
    <property type="entry name" value="lambda repressor-like DNA-binding domains"/>
    <property type="match status" value="1"/>
</dbReference>
<dbReference type="CDD" id="cd06267">
    <property type="entry name" value="PBP1_LacI_sugar_binding-like"/>
    <property type="match status" value="1"/>
</dbReference>
<gene>
    <name evidence="5" type="ORF">MFLO_00615</name>
</gene>
<dbReference type="InterPro" id="IPR000843">
    <property type="entry name" value="HTH_LacI"/>
</dbReference>
<keyword evidence="1" id="KW-0805">Transcription regulation</keyword>
<dbReference type="EMBL" id="AODF01000001">
    <property type="protein sequence ID" value="EUJ33701.1"/>
    <property type="molecule type" value="Genomic_DNA"/>
</dbReference>
<evidence type="ECO:0000313" key="5">
    <source>
        <dbReference type="EMBL" id="EUJ33701.1"/>
    </source>
</evidence>
<dbReference type="Pfam" id="PF13377">
    <property type="entry name" value="Peripla_BP_3"/>
    <property type="match status" value="1"/>
</dbReference>
<protein>
    <submittedName>
        <fullName evidence="5">LacI family transcriptional regulator</fullName>
    </submittedName>
</protein>